<protein>
    <submittedName>
        <fullName evidence="2">Polysaccharide lyase</fullName>
    </submittedName>
</protein>
<keyword evidence="3" id="KW-1185">Reference proteome</keyword>
<keyword evidence="1" id="KW-0732">Signal</keyword>
<dbReference type="EMBL" id="CP090616">
    <property type="protein sequence ID" value="UTT87252.1"/>
    <property type="molecule type" value="Genomic_DNA"/>
</dbReference>
<dbReference type="RefSeq" id="WP_255232953.1">
    <property type="nucleotide sequence ID" value="NZ_CP090616.1"/>
</dbReference>
<accession>A0ABY5GBL3</accession>
<geneLocation type="plasmid" evidence="2 3">
    <name>p_1</name>
</geneLocation>
<feature type="chain" id="PRO_5046721967" evidence="1">
    <location>
        <begin position="18"/>
        <end position="267"/>
    </location>
</feature>
<dbReference type="Gene3D" id="2.60.120.200">
    <property type="match status" value="1"/>
</dbReference>
<reference evidence="2" key="1">
    <citation type="submission" date="2022-01" db="EMBL/GenBank/DDBJ databases">
        <title>Alginate degradation mechanism of Vibrio pelagius WXL662.</title>
        <authorList>
            <person name="He X."/>
        </authorList>
    </citation>
    <scope>NUCLEOTIDE SEQUENCE</scope>
    <source>
        <strain evidence="2">WXL662</strain>
        <plasmid evidence="2">p_1</plasmid>
    </source>
</reference>
<dbReference type="Proteomes" id="UP001059120">
    <property type="component" value="Plasmid p_1"/>
</dbReference>
<dbReference type="PROSITE" id="PS51257">
    <property type="entry name" value="PROKAR_LIPOPROTEIN"/>
    <property type="match status" value="1"/>
</dbReference>
<name>A0ABY5GBL3_VIBPE</name>
<evidence type="ECO:0000256" key="1">
    <source>
        <dbReference type="SAM" id="SignalP"/>
    </source>
</evidence>
<sequence length="267" mass="31041">MKLLLPIILSPLLVACAEQSVAHLSCPDIKPDDTAHQWHSPFDDLQGWGRHFGYPHSAMIVQDPMDSNNNVLRLELRDGDQFHTRSGYAYRAEVYERYKAPFNQPIHYRFKVLITDQWQHDNVRALIAQWHATPDRHLNEISRSPNLGIELRNDRFLIRSQTSQLAVNSDNKHGMMRTQHYLSAPIEKNRWYQFDVKVKWTPNSDGYLAITINDQRVVNHHGPTSYVDCLGPYFKAGIYRDHSVNTFALLLDDYSRTLIEESNTDLE</sequence>
<dbReference type="Pfam" id="PF14099">
    <property type="entry name" value="Polysacc_lyase"/>
    <property type="match status" value="1"/>
</dbReference>
<keyword evidence="2" id="KW-0456">Lyase</keyword>
<keyword evidence="2" id="KW-0614">Plasmid</keyword>
<dbReference type="GO" id="GO:0016829">
    <property type="term" value="F:lyase activity"/>
    <property type="evidence" value="ECO:0007669"/>
    <property type="project" value="UniProtKB-KW"/>
</dbReference>
<feature type="signal peptide" evidence="1">
    <location>
        <begin position="1"/>
        <end position="17"/>
    </location>
</feature>
<dbReference type="InterPro" id="IPR025975">
    <property type="entry name" value="Polysacc_lyase"/>
</dbReference>
<evidence type="ECO:0000313" key="2">
    <source>
        <dbReference type="EMBL" id="UTT87252.1"/>
    </source>
</evidence>
<gene>
    <name evidence="2" type="ORF">LZI70_19720</name>
</gene>
<evidence type="ECO:0000313" key="3">
    <source>
        <dbReference type="Proteomes" id="UP001059120"/>
    </source>
</evidence>
<proteinExistence type="predicted"/>
<organism evidence="2 3">
    <name type="scientific">Vibrio pelagius</name>
    <dbReference type="NCBI Taxonomy" id="28169"/>
    <lineage>
        <taxon>Bacteria</taxon>
        <taxon>Pseudomonadati</taxon>
        <taxon>Pseudomonadota</taxon>
        <taxon>Gammaproteobacteria</taxon>
        <taxon>Vibrionales</taxon>
        <taxon>Vibrionaceae</taxon>
        <taxon>Vibrio</taxon>
    </lineage>
</organism>